<comment type="caution">
    <text evidence="2">The sequence shown here is derived from an EMBL/GenBank/DDBJ whole genome shotgun (WGS) entry which is preliminary data.</text>
</comment>
<protein>
    <submittedName>
        <fullName evidence="2">Uncharacterized protein</fullName>
    </submittedName>
</protein>
<dbReference type="GeneID" id="94844468"/>
<dbReference type="Proteomes" id="UP000179807">
    <property type="component" value="Unassembled WGS sequence"/>
</dbReference>
<proteinExistence type="predicted"/>
<sequence>MTSEFFAPLPPTAPPEPIPFLVTSSGANLNPGPAAVSTRPDPLAHVPKTYLKGRTKEHVDVNTAPYRDIGSTIGNGKKFTFKGRPEDHIPDGPSPDYVPPAFGSDARAASVHIKTNDKPQEVTPGPGQYQDRYSIGSNARKSTFHGPRERGQPVMDASPGPANYEPQMPPTKKNNPRIVIGHRYQESQKETGPGPGAYKVPQFGPNRSKGNIGVRLTDNHVTVGPGPAEYETQRPTLANVPRIYMHGRQNTSTEVNQAPYRVIKPQSETPRYSMRSRYYQSGETTPGVDYVPPAFGKDSRKVGIGRRLPTKEGESTPGPGAYRPKTDKDLGSARKSTFHGPRSRSLDHQTASPGPAEYGYDINAIKSRAPRFTMKGAKYEEKRDKTGEYVNLGSTNRGPRYSFGGRPTLSCAYG</sequence>
<dbReference type="InterPro" id="IPR051291">
    <property type="entry name" value="CIMAP"/>
</dbReference>
<organism evidence="2 3">
    <name type="scientific">Tritrichomonas foetus</name>
    <dbReference type="NCBI Taxonomy" id="1144522"/>
    <lineage>
        <taxon>Eukaryota</taxon>
        <taxon>Metamonada</taxon>
        <taxon>Parabasalia</taxon>
        <taxon>Tritrichomonadida</taxon>
        <taxon>Tritrichomonadidae</taxon>
        <taxon>Tritrichomonas</taxon>
    </lineage>
</organism>
<evidence type="ECO:0000313" key="2">
    <source>
        <dbReference type="EMBL" id="OHS98979.1"/>
    </source>
</evidence>
<dbReference type="OrthoDB" id="429991at2759"/>
<accession>A0A1J4JN57</accession>
<dbReference type="PANTHER" id="PTHR21580">
    <property type="entry name" value="SHIPPO-1-RELATED"/>
    <property type="match status" value="1"/>
</dbReference>
<evidence type="ECO:0000313" key="3">
    <source>
        <dbReference type="Proteomes" id="UP000179807"/>
    </source>
</evidence>
<dbReference type="PANTHER" id="PTHR21580:SF28">
    <property type="entry name" value="BOREALIN N-TERMINAL DOMAIN-CONTAINING PROTEIN-RELATED"/>
    <property type="match status" value="1"/>
</dbReference>
<dbReference type="AlphaFoldDB" id="A0A1J4JN57"/>
<keyword evidence="3" id="KW-1185">Reference proteome</keyword>
<dbReference type="InterPro" id="IPR010736">
    <property type="entry name" value="SHIPPO-rpt"/>
</dbReference>
<name>A0A1J4JN57_9EUKA</name>
<evidence type="ECO:0000256" key="1">
    <source>
        <dbReference type="SAM" id="MobiDB-lite"/>
    </source>
</evidence>
<reference evidence="2" key="1">
    <citation type="submission" date="2016-10" db="EMBL/GenBank/DDBJ databases">
        <authorList>
            <person name="Benchimol M."/>
            <person name="Almeida L.G."/>
            <person name="Vasconcelos A.T."/>
            <person name="Perreira-Neves A."/>
            <person name="Rosa I.A."/>
            <person name="Tasca T."/>
            <person name="Bogo M.R."/>
            <person name="de Souza W."/>
        </authorList>
    </citation>
    <scope>NUCLEOTIDE SEQUENCE [LARGE SCALE GENOMIC DNA]</scope>
    <source>
        <strain evidence="2">K</strain>
    </source>
</reference>
<feature type="region of interest" description="Disordered" evidence="1">
    <location>
        <begin position="282"/>
        <end position="359"/>
    </location>
</feature>
<dbReference type="EMBL" id="MLAK01001028">
    <property type="protein sequence ID" value="OHS98979.1"/>
    <property type="molecule type" value="Genomic_DNA"/>
</dbReference>
<dbReference type="Pfam" id="PF07004">
    <property type="entry name" value="SHIPPO-rpt"/>
    <property type="match status" value="4"/>
</dbReference>
<dbReference type="VEuPathDB" id="TrichDB:TRFO_34623"/>
<feature type="region of interest" description="Disordered" evidence="1">
    <location>
        <begin position="114"/>
        <end position="176"/>
    </location>
</feature>
<gene>
    <name evidence="2" type="ORF">TRFO_34623</name>
</gene>
<dbReference type="RefSeq" id="XP_068352116.1">
    <property type="nucleotide sequence ID" value="XM_068509764.1"/>
</dbReference>